<dbReference type="SUPFAM" id="SSF53187">
    <property type="entry name" value="Zn-dependent exopeptidases"/>
    <property type="match status" value="1"/>
</dbReference>
<gene>
    <name evidence="5" type="ORF">MOV92_20155</name>
</gene>
<dbReference type="InterPro" id="IPR051458">
    <property type="entry name" value="Cyt/Met_Dipeptidase"/>
</dbReference>
<evidence type="ECO:0000259" key="4">
    <source>
        <dbReference type="Pfam" id="PF07687"/>
    </source>
</evidence>
<protein>
    <submittedName>
        <fullName evidence="5">M20/M25/M40 family metallo-hydrolase</fullName>
    </submittedName>
</protein>
<evidence type="ECO:0000256" key="2">
    <source>
        <dbReference type="ARBA" id="ARBA00022723"/>
    </source>
</evidence>
<evidence type="ECO:0000256" key="1">
    <source>
        <dbReference type="ARBA" id="ARBA00022670"/>
    </source>
</evidence>
<sequence>MDAPKLDSAELDFAALQGHVDGLWQERILPALCDYIAIPCQSPAFDPDWAAHGHMQRAADLMTAWAREHLIAVPGASIEALQLPGRTPLIFIDIPAHGRGASDAPVLIYGHLDKQPPMPGWAPGRDAWTPVFEGDRLYGRGGADDGYAIFAAIAALLALRAQSLAHPRCQILIEASEESSSIDLPAYIEQLAPRLGQPALIVALDAGCGNYEQLWTTTSLRGQVAGTLTVRVLDEGVHSGDASGIVPSSFRIARQLLSRLEDPATGEIVADFHVEIPRHRREQAAMAAAALGPGLLESFPFHARTQPVQDDLCELALNRSWRPQLAITGIDGAPRVADAAAVMQPFTALKLGLRLPPTLDPDAAAKRLQALLESDPPYRSDVRFELDFASRGWHAPAAAPWLAESLERASQRAFGRASALIGGGGGIPFLAMLGERYPHAQFLVTGVLGPQSNAHGPNEFLHLPTARRLTAALAQVLHDAARTTHDTARTDSLSAVA</sequence>
<proteinExistence type="predicted"/>
<keyword evidence="6" id="KW-1185">Reference proteome</keyword>
<dbReference type="Gene3D" id="3.30.70.360">
    <property type="match status" value="1"/>
</dbReference>
<reference evidence="5 6" key="1">
    <citation type="submission" date="2022-03" db="EMBL/GenBank/DDBJ databases">
        <title>Complete genome sequence of Lysobacter capsici VKM B-2533 and Lysobacter gummosus 10.1.1, promising sources of lytic agents.</title>
        <authorList>
            <person name="Tarlachkov S.V."/>
            <person name="Kudryakova I.V."/>
            <person name="Afoshin A.S."/>
            <person name="Leontyevskaya E.A."/>
            <person name="Leontyevskaya N.V."/>
        </authorList>
    </citation>
    <scope>NUCLEOTIDE SEQUENCE [LARGE SCALE GENOMIC DNA]</scope>
    <source>
        <strain evidence="5 6">10.1.1</strain>
    </source>
</reference>
<accession>A0ABY3XAX8</accession>
<dbReference type="RefSeq" id="WP_148649029.1">
    <property type="nucleotide sequence ID" value="NZ_CP011131.1"/>
</dbReference>
<dbReference type="PANTHER" id="PTHR43270:SF4">
    <property type="entry name" value="CARNOSINE DIPEPTIDASE 2, ISOFORM A"/>
    <property type="match status" value="1"/>
</dbReference>
<dbReference type="Pfam" id="PF01546">
    <property type="entry name" value="Peptidase_M20"/>
    <property type="match status" value="1"/>
</dbReference>
<dbReference type="InterPro" id="IPR011650">
    <property type="entry name" value="Peptidase_M20_dimer"/>
</dbReference>
<dbReference type="Pfam" id="PF07687">
    <property type="entry name" value="M20_dimer"/>
    <property type="match status" value="1"/>
</dbReference>
<feature type="domain" description="Peptidase M20 dimerisation" evidence="4">
    <location>
        <begin position="219"/>
        <end position="375"/>
    </location>
</feature>
<dbReference type="Gene3D" id="3.40.630.10">
    <property type="entry name" value="Zn peptidases"/>
    <property type="match status" value="1"/>
</dbReference>
<dbReference type="Proteomes" id="UP000829194">
    <property type="component" value="Chromosome"/>
</dbReference>
<dbReference type="InterPro" id="IPR002933">
    <property type="entry name" value="Peptidase_M20"/>
</dbReference>
<keyword evidence="1" id="KW-0645">Protease</keyword>
<dbReference type="PANTHER" id="PTHR43270">
    <property type="entry name" value="BETA-ALA-HIS DIPEPTIDASE"/>
    <property type="match status" value="1"/>
</dbReference>
<keyword evidence="2" id="KW-0479">Metal-binding</keyword>
<name>A0ABY3XAX8_9GAMM</name>
<evidence type="ECO:0000313" key="5">
    <source>
        <dbReference type="EMBL" id="UNP28770.1"/>
    </source>
</evidence>
<organism evidence="5 6">
    <name type="scientific">Lysobacter gummosus</name>
    <dbReference type="NCBI Taxonomy" id="262324"/>
    <lineage>
        <taxon>Bacteria</taxon>
        <taxon>Pseudomonadati</taxon>
        <taxon>Pseudomonadota</taxon>
        <taxon>Gammaproteobacteria</taxon>
        <taxon>Lysobacterales</taxon>
        <taxon>Lysobacteraceae</taxon>
        <taxon>Lysobacter</taxon>
    </lineage>
</organism>
<dbReference type="EMBL" id="CP093547">
    <property type="protein sequence ID" value="UNP28770.1"/>
    <property type="molecule type" value="Genomic_DNA"/>
</dbReference>
<evidence type="ECO:0000313" key="6">
    <source>
        <dbReference type="Proteomes" id="UP000829194"/>
    </source>
</evidence>
<evidence type="ECO:0000256" key="3">
    <source>
        <dbReference type="ARBA" id="ARBA00022801"/>
    </source>
</evidence>
<keyword evidence="3" id="KW-0378">Hydrolase</keyword>